<evidence type="ECO:0000313" key="4">
    <source>
        <dbReference type="Proteomes" id="UP000664617"/>
    </source>
</evidence>
<proteinExistence type="predicted"/>
<evidence type="ECO:0000259" key="2">
    <source>
        <dbReference type="Pfam" id="PF01882"/>
    </source>
</evidence>
<keyword evidence="4" id="KW-1185">Reference proteome</keyword>
<dbReference type="EMBL" id="JAFMPK010000047">
    <property type="protein sequence ID" value="MBO0610226.1"/>
    <property type="molecule type" value="Genomic_DNA"/>
</dbReference>
<comment type="caution">
    <text evidence="3">The sequence shown here is derived from an EMBL/GenBank/DDBJ whole genome shotgun (WGS) entry which is preliminary data.</text>
</comment>
<sequence length="447" mass="49508">MTTPTTDRPPAWTPTTTRHAATATGLVLLAAAVLTGRPDLALLAAPILLTTLWSATPPTRPTTAHLHQPAGETHAGQLTATLTLHPAPTAPLTHLRITAPGHRDTHTVIATPTTREIPLRLASVRTGPQDTFHIALRAYDTSGVWEQPPTDLHGARRLVLPATTPLGPVPLPHALRGLTGPHTSRRLGDGTELRDIHPFQPGDNPRRIDWRTTARRSPDLTTPYTRRTLATAEATAMLVLDSRDDVGPDIRTWRNHGTRRPDDPTSLDLARHAAASIARQLIESGDRVAMEDLGRRRRPVPPASGRRHLRRLTHALALAHPLDDRATSHTIRPPQIPSGAIVYLFTTLLDDDTTRLVRAWRTLAHPVVVIDTLPTLHPIHQPHLRLAWRITRLERDQRITDLHHTGTPVIHWATHTHEPPPRTHLQALARRTHHHPSPTPRTTRTPR</sequence>
<evidence type="ECO:0000313" key="3">
    <source>
        <dbReference type="EMBL" id="MBO0610226.1"/>
    </source>
</evidence>
<evidence type="ECO:0000256" key="1">
    <source>
        <dbReference type="SAM" id="MobiDB-lite"/>
    </source>
</evidence>
<feature type="compositionally biased region" description="Basic and acidic residues" evidence="1">
    <location>
        <begin position="186"/>
        <end position="197"/>
    </location>
</feature>
<dbReference type="Pfam" id="PF01882">
    <property type="entry name" value="DUF58"/>
    <property type="match status" value="1"/>
</dbReference>
<feature type="region of interest" description="Disordered" evidence="1">
    <location>
        <begin position="171"/>
        <end position="209"/>
    </location>
</feature>
<dbReference type="Proteomes" id="UP000664617">
    <property type="component" value="Unassembled WGS sequence"/>
</dbReference>
<reference evidence="4" key="1">
    <citation type="submission" date="2023-07" db="EMBL/GenBank/DDBJ databases">
        <title>Myceligenerans salitolerans sp. nov., a halotolerant actinomycete isolated from a salt lake in Xinjiang, China.</title>
        <authorList>
            <person name="Guan T."/>
        </authorList>
    </citation>
    <scope>NUCLEOTIDE SEQUENCE [LARGE SCALE GENOMIC DNA]</scope>
    <source>
        <strain evidence="4">XHU 5031</strain>
    </source>
</reference>
<dbReference type="RefSeq" id="WP_207276149.1">
    <property type="nucleotide sequence ID" value="NZ_JAFMPK010000047.1"/>
</dbReference>
<gene>
    <name evidence="3" type="ORF">J0911_14420</name>
</gene>
<protein>
    <submittedName>
        <fullName evidence="3">DUF58 domain-containing protein</fullName>
    </submittedName>
</protein>
<name>A0ABS3IB28_9MICO</name>
<accession>A0ABS3IB28</accession>
<organism evidence="3 4">
    <name type="scientific">Myceligenerans salitolerans</name>
    <dbReference type="NCBI Taxonomy" id="1230528"/>
    <lineage>
        <taxon>Bacteria</taxon>
        <taxon>Bacillati</taxon>
        <taxon>Actinomycetota</taxon>
        <taxon>Actinomycetes</taxon>
        <taxon>Micrococcales</taxon>
        <taxon>Promicromonosporaceae</taxon>
        <taxon>Myceligenerans</taxon>
    </lineage>
</organism>
<feature type="domain" description="DUF58" evidence="2">
    <location>
        <begin position="197"/>
        <end position="368"/>
    </location>
</feature>
<dbReference type="InterPro" id="IPR002881">
    <property type="entry name" value="DUF58"/>
</dbReference>
<dbReference type="PANTHER" id="PTHR33608">
    <property type="entry name" value="BLL2464 PROTEIN"/>
    <property type="match status" value="1"/>
</dbReference>
<dbReference type="PANTHER" id="PTHR33608:SF14">
    <property type="entry name" value="POSSIBLE CONSERVED SECRETED PROTEIN"/>
    <property type="match status" value="1"/>
</dbReference>